<feature type="transmembrane region" description="Helical" evidence="5">
    <location>
        <begin position="413"/>
        <end position="435"/>
    </location>
</feature>
<comment type="subcellular location">
    <subcellularLocation>
        <location evidence="1">Membrane</location>
        <topology evidence="1">Multi-pass membrane protein</topology>
    </subcellularLocation>
</comment>
<keyword evidence="3 5" id="KW-1133">Transmembrane helix</keyword>
<feature type="transmembrane region" description="Helical" evidence="5">
    <location>
        <begin position="242"/>
        <end position="261"/>
    </location>
</feature>
<dbReference type="NCBIfam" id="TIGR00815">
    <property type="entry name" value="sulP"/>
    <property type="match status" value="1"/>
</dbReference>
<dbReference type="InterPro" id="IPR001902">
    <property type="entry name" value="SLC26A/SulP_fam"/>
</dbReference>
<evidence type="ECO:0000256" key="5">
    <source>
        <dbReference type="SAM" id="Phobius"/>
    </source>
</evidence>
<keyword evidence="2 5" id="KW-0812">Transmembrane</keyword>
<dbReference type="AlphaFoldDB" id="A0A1B2J6Q4"/>
<name>A0A1B2J6Q4_PICPA</name>
<evidence type="ECO:0000256" key="3">
    <source>
        <dbReference type="ARBA" id="ARBA00022989"/>
    </source>
</evidence>
<gene>
    <name evidence="7" type="primary">SUL1</name>
    <name evidence="7" type="ORF">ATY40_BA7500521</name>
</gene>
<feature type="transmembrane region" description="Helical" evidence="5">
    <location>
        <begin position="461"/>
        <end position="481"/>
    </location>
</feature>
<dbReference type="OrthoDB" id="288203at2759"/>
<dbReference type="Gene3D" id="3.30.750.24">
    <property type="entry name" value="STAS domain"/>
    <property type="match status" value="1"/>
</dbReference>
<keyword evidence="8" id="KW-1185">Reference proteome</keyword>
<organism evidence="7 8">
    <name type="scientific">Komagataella pastoris</name>
    <name type="common">Yeast</name>
    <name type="synonym">Pichia pastoris</name>
    <dbReference type="NCBI Taxonomy" id="4922"/>
    <lineage>
        <taxon>Eukaryota</taxon>
        <taxon>Fungi</taxon>
        <taxon>Dikarya</taxon>
        <taxon>Ascomycota</taxon>
        <taxon>Saccharomycotina</taxon>
        <taxon>Pichiomycetes</taxon>
        <taxon>Pichiales</taxon>
        <taxon>Pichiaceae</taxon>
        <taxon>Komagataella</taxon>
    </lineage>
</organism>
<dbReference type="InterPro" id="IPR018045">
    <property type="entry name" value="S04_transporter_CS"/>
</dbReference>
<feature type="transmembrane region" description="Helical" evidence="5">
    <location>
        <begin position="182"/>
        <end position="205"/>
    </location>
</feature>
<sequence length="854" mass="95754">MSDSIYERGGELPTEPQHFKFANDESVKIARYEDKQVGPLDVLHEVVDSPWTRFKDYLISLFPILRWILHYNLKWFYSDLVAGVTVGCVMVPQSMSYAQLAGLTPEFGLYSSFVGVLIYCFFATSKDVSIGPVAVMSLQVGKVVAHVQEKHGDLYPAHVIATSVAFICGVVALGIGLLRLGFLLEFISMPAVVGFMTGSALNIVAGQVPGLLGFNKLVNTRDSTYKVIIESLKHLPDSTIDAAFGIIPLFILYLWKFICDFGPKRYPSKQKWFFYTSVMRNGVVIIFATLVSWGAYYDWTHNKYPGGTKSVPWSILGTVPSGLKHTGVMEMPAGIFSAFASQIPVSVIILLLEHISISKSFGRVNDYKIVPDQEVIAIGVTNLLGTFFSAYPATGSFSRSALKAKCGVRTPLAGVYTGVVVLLALYALTEAFFFIPKASLSAIIIHAVGDLMAHWRVTWDFYLIAPLDAAIFLICVLVSVFSTIENGIYFAMAASAATLLWRNLRTHGQFLGRIKVAEVIDPIVVSRSGRSEYSESSSSINEDHGTIEKKKVYTKFFSKEGQNSDIELQTKEYSKEYPSDQEFDPSNFDLSKLPKRTRFATRWVPIPKSRVPLSSSHTYANYVNEEIEILPPPTGVIVYRPGEAFTYLNCSRHLDTLLDYMKTNTRRGETVVYKVKSDRPWNDPGELTWNFKSVKNVFKRKRNIDSNGEDEIEIIEDNRPVLKIIHFDFSSVTGVDVTSIQALIDLRKAISRYTGRDIEFHFSGIINPWIKKSLINAGFGKPFQPLKGSTIDNAVSSEHRYYDIGTSYEEYDSTFSAETYDDSELQIGRHRYYAVNSTETPFIHLDIPSYDYLE</sequence>
<dbReference type="PROSITE" id="PS01130">
    <property type="entry name" value="SLC26A"/>
    <property type="match status" value="1"/>
</dbReference>
<feature type="transmembrane region" description="Helical" evidence="5">
    <location>
        <begin position="333"/>
        <end position="355"/>
    </location>
</feature>
<accession>A0A1B2J6Q4</accession>
<reference evidence="7 8" key="1">
    <citation type="submission" date="2016-02" db="EMBL/GenBank/DDBJ databases">
        <title>Comparative genomic and transcriptomic foundation for Pichia pastoris.</title>
        <authorList>
            <person name="Love K.R."/>
            <person name="Shah K.A."/>
            <person name="Whittaker C.A."/>
            <person name="Wu J."/>
            <person name="Bartlett M.C."/>
            <person name="Ma D."/>
            <person name="Leeson R.L."/>
            <person name="Priest M."/>
            <person name="Young S.K."/>
            <person name="Love J.C."/>
        </authorList>
    </citation>
    <scope>NUCLEOTIDE SEQUENCE [LARGE SCALE GENOMIC DNA]</scope>
    <source>
        <strain evidence="7 8">ATCC 28485</strain>
    </source>
</reference>
<feature type="transmembrane region" description="Helical" evidence="5">
    <location>
        <begin position="107"/>
        <end position="123"/>
    </location>
</feature>
<evidence type="ECO:0000256" key="1">
    <source>
        <dbReference type="ARBA" id="ARBA00004141"/>
    </source>
</evidence>
<evidence type="ECO:0000313" key="8">
    <source>
        <dbReference type="Proteomes" id="UP000094565"/>
    </source>
</evidence>
<evidence type="ECO:0000313" key="7">
    <source>
        <dbReference type="EMBL" id="ANZ73663.1"/>
    </source>
</evidence>
<evidence type="ECO:0000256" key="2">
    <source>
        <dbReference type="ARBA" id="ARBA00022692"/>
    </source>
</evidence>
<keyword evidence="4 5" id="KW-0472">Membrane</keyword>
<dbReference type="CDD" id="cd07042">
    <property type="entry name" value="STAS_SulP_like_sulfate_transporter"/>
    <property type="match status" value="1"/>
</dbReference>
<dbReference type="GO" id="GO:0016020">
    <property type="term" value="C:membrane"/>
    <property type="evidence" value="ECO:0007669"/>
    <property type="project" value="UniProtKB-SubCell"/>
</dbReference>
<feature type="domain" description="STAS" evidence="6">
    <location>
        <begin position="635"/>
        <end position="811"/>
    </location>
</feature>
<feature type="transmembrane region" description="Helical" evidence="5">
    <location>
        <begin position="375"/>
        <end position="393"/>
    </location>
</feature>
<dbReference type="PANTHER" id="PTHR11814">
    <property type="entry name" value="SULFATE TRANSPORTER"/>
    <property type="match status" value="1"/>
</dbReference>
<evidence type="ECO:0000256" key="4">
    <source>
        <dbReference type="ARBA" id="ARBA00023136"/>
    </source>
</evidence>
<dbReference type="GO" id="GO:0008271">
    <property type="term" value="F:secondary active sulfate transmembrane transporter activity"/>
    <property type="evidence" value="ECO:0007669"/>
    <property type="project" value="InterPro"/>
</dbReference>
<evidence type="ECO:0000259" key="6">
    <source>
        <dbReference type="PROSITE" id="PS50801"/>
    </source>
</evidence>
<dbReference type="InterPro" id="IPR011547">
    <property type="entry name" value="SLC26A/SulP_dom"/>
</dbReference>
<dbReference type="Pfam" id="PF00916">
    <property type="entry name" value="Sulfate_transp"/>
    <property type="match status" value="1"/>
</dbReference>
<feature type="transmembrane region" description="Helical" evidence="5">
    <location>
        <begin position="154"/>
        <end position="175"/>
    </location>
</feature>
<protein>
    <submittedName>
        <fullName evidence="7">BA75_00521T0</fullName>
    </submittedName>
</protein>
<feature type="transmembrane region" description="Helical" evidence="5">
    <location>
        <begin position="273"/>
        <end position="296"/>
    </location>
</feature>
<proteinExistence type="predicted"/>
<dbReference type="PROSITE" id="PS50801">
    <property type="entry name" value="STAS"/>
    <property type="match status" value="1"/>
</dbReference>
<dbReference type="Proteomes" id="UP000094565">
    <property type="component" value="Chromosome 1"/>
</dbReference>
<dbReference type="InterPro" id="IPR002645">
    <property type="entry name" value="STAS_dom"/>
</dbReference>
<dbReference type="InterPro" id="IPR036513">
    <property type="entry name" value="STAS_dom_sf"/>
</dbReference>
<dbReference type="EMBL" id="CP014584">
    <property type="protein sequence ID" value="ANZ73663.1"/>
    <property type="molecule type" value="Genomic_DNA"/>
</dbReference>